<dbReference type="InterPro" id="IPR024528">
    <property type="entry name" value="ThrE_2"/>
</dbReference>
<dbReference type="EMBL" id="VUMT01000030">
    <property type="protein sequence ID" value="MSS64805.1"/>
    <property type="molecule type" value="Genomic_DNA"/>
</dbReference>
<keyword evidence="3" id="KW-0997">Cell inner membrane</keyword>
<evidence type="ECO:0000313" key="10">
    <source>
        <dbReference type="EMBL" id="MSS64805.1"/>
    </source>
</evidence>
<keyword evidence="2" id="KW-1003">Cell membrane</keyword>
<evidence type="ECO:0000256" key="5">
    <source>
        <dbReference type="ARBA" id="ARBA00022989"/>
    </source>
</evidence>
<reference evidence="10 11" key="1">
    <citation type="submission" date="2019-08" db="EMBL/GenBank/DDBJ databases">
        <title>In-depth cultivation of the pig gut microbiome towards novel bacterial diversity and tailored functional studies.</title>
        <authorList>
            <person name="Wylensek D."/>
            <person name="Hitch T.C.A."/>
            <person name="Clavel T."/>
        </authorList>
    </citation>
    <scope>NUCLEOTIDE SEQUENCE [LARGE SCALE GENOMIC DNA]</scope>
    <source>
        <strain evidence="10 11">WCA-693-APC-MOT-I</strain>
    </source>
</reference>
<sequence>MLEELFRGLLQCIWAFLGSLCFGIVFNIRGKNLFYSAFGGFVAWVAYLLCGIVVPEEIVQYFVASVVISIYSESMAVYRKTPVTVFIVLGMVPLVPGGSIFYTMQHLIMGEYQLSYKVGVYTFAIAGAIAMGILIASFLVQLFKFSITNINQKKHKKEEKDNGKAL</sequence>
<feature type="transmembrane region" description="Helical" evidence="8">
    <location>
        <begin position="85"/>
        <end position="108"/>
    </location>
</feature>
<dbReference type="PANTHER" id="PTHR34390:SF1">
    <property type="entry name" value="SUCCINATE TRANSPORTER SUBUNIT YJJB-RELATED"/>
    <property type="match status" value="1"/>
</dbReference>
<evidence type="ECO:0000256" key="1">
    <source>
        <dbReference type="ARBA" id="ARBA00004651"/>
    </source>
</evidence>
<evidence type="ECO:0000256" key="7">
    <source>
        <dbReference type="ARBA" id="ARBA00034125"/>
    </source>
</evidence>
<dbReference type="Proteomes" id="UP000482209">
    <property type="component" value="Unassembled WGS sequence"/>
</dbReference>
<dbReference type="AlphaFoldDB" id="A0A6L5Y112"/>
<dbReference type="GO" id="GO:0015744">
    <property type="term" value="P:succinate transport"/>
    <property type="evidence" value="ECO:0007669"/>
    <property type="project" value="TreeGrafter"/>
</dbReference>
<comment type="caution">
    <text evidence="10">The sequence shown here is derived from an EMBL/GenBank/DDBJ whole genome shotgun (WGS) entry which is preliminary data.</text>
</comment>
<feature type="transmembrane region" description="Helical" evidence="8">
    <location>
        <begin position="6"/>
        <end position="26"/>
    </location>
</feature>
<feature type="transmembrane region" description="Helical" evidence="8">
    <location>
        <begin position="120"/>
        <end position="143"/>
    </location>
</feature>
<proteinExistence type="inferred from homology"/>
<dbReference type="GO" id="GO:0005886">
    <property type="term" value="C:plasma membrane"/>
    <property type="evidence" value="ECO:0007669"/>
    <property type="project" value="UniProtKB-SubCell"/>
</dbReference>
<feature type="transmembrane region" description="Helical" evidence="8">
    <location>
        <begin position="60"/>
        <end position="78"/>
    </location>
</feature>
<organism evidence="10 11">
    <name type="scientific">Velocimicrobium porci</name>
    <dbReference type="NCBI Taxonomy" id="2606634"/>
    <lineage>
        <taxon>Bacteria</taxon>
        <taxon>Bacillati</taxon>
        <taxon>Bacillota</taxon>
        <taxon>Clostridia</taxon>
        <taxon>Lachnospirales</taxon>
        <taxon>Lachnospiraceae</taxon>
        <taxon>Velocimicrobium</taxon>
    </lineage>
</organism>
<feature type="transmembrane region" description="Helical" evidence="8">
    <location>
        <begin position="33"/>
        <end position="54"/>
    </location>
</feature>
<protein>
    <submittedName>
        <fullName evidence="10">Threonine/serine exporter</fullName>
    </submittedName>
</protein>
<keyword evidence="11" id="KW-1185">Reference proteome</keyword>
<comment type="similarity">
    <text evidence="7">Belongs to the ThrE exporter (TC 2.A.79) family.</text>
</comment>
<accession>A0A6L5Y112</accession>
<comment type="subcellular location">
    <subcellularLocation>
        <location evidence="1">Cell membrane</location>
        <topology evidence="1">Multi-pass membrane protein</topology>
    </subcellularLocation>
</comment>
<evidence type="ECO:0000256" key="8">
    <source>
        <dbReference type="SAM" id="Phobius"/>
    </source>
</evidence>
<dbReference type="Pfam" id="PF12821">
    <property type="entry name" value="ThrE_2"/>
    <property type="match status" value="1"/>
</dbReference>
<evidence type="ECO:0000256" key="6">
    <source>
        <dbReference type="ARBA" id="ARBA00023136"/>
    </source>
</evidence>
<keyword evidence="5 8" id="KW-1133">Transmembrane helix</keyword>
<feature type="domain" description="Threonine/Serine exporter ThrE" evidence="9">
    <location>
        <begin position="11"/>
        <end position="138"/>
    </location>
</feature>
<dbReference type="RefSeq" id="WP_154520190.1">
    <property type="nucleotide sequence ID" value="NZ_VUMT01000030.1"/>
</dbReference>
<dbReference type="PANTHER" id="PTHR34390">
    <property type="entry name" value="UPF0442 PROTEIN YJJB-RELATED"/>
    <property type="match status" value="1"/>
</dbReference>
<evidence type="ECO:0000313" key="11">
    <source>
        <dbReference type="Proteomes" id="UP000482209"/>
    </source>
</evidence>
<evidence type="ECO:0000256" key="4">
    <source>
        <dbReference type="ARBA" id="ARBA00022692"/>
    </source>
</evidence>
<name>A0A6L5Y112_9FIRM</name>
<keyword evidence="4 8" id="KW-0812">Transmembrane</keyword>
<keyword evidence="6 8" id="KW-0472">Membrane</keyword>
<evidence type="ECO:0000259" key="9">
    <source>
        <dbReference type="Pfam" id="PF12821"/>
    </source>
</evidence>
<dbReference type="InterPro" id="IPR050539">
    <property type="entry name" value="ThrE_Dicarb/AminoAcid_Exp"/>
</dbReference>
<evidence type="ECO:0000256" key="3">
    <source>
        <dbReference type="ARBA" id="ARBA00022519"/>
    </source>
</evidence>
<gene>
    <name evidence="10" type="ORF">FYJ58_13160</name>
</gene>
<evidence type="ECO:0000256" key="2">
    <source>
        <dbReference type="ARBA" id="ARBA00022475"/>
    </source>
</evidence>